<dbReference type="Proteomes" id="UP000002524">
    <property type="component" value="Chromosome 1"/>
</dbReference>
<dbReference type="InterPro" id="IPR035931">
    <property type="entry name" value="YlxR-like_sf"/>
</dbReference>
<dbReference type="Gene3D" id="3.30.1230.10">
    <property type="entry name" value="YlxR-like"/>
    <property type="match status" value="1"/>
</dbReference>
<proteinExistence type="predicted"/>
<organism evidence="3 4">
    <name type="scientific">Deinococcus radiodurans (strain ATCC 13939 / DSM 20539 / JCM 16871 / CCUG 27074 / LMG 4051 / NBRC 15346 / NCIMB 9279 / VKM B-1422 / R1)</name>
    <dbReference type="NCBI Taxonomy" id="243230"/>
    <lineage>
        <taxon>Bacteria</taxon>
        <taxon>Thermotogati</taxon>
        <taxon>Deinococcota</taxon>
        <taxon>Deinococci</taxon>
        <taxon>Deinococcales</taxon>
        <taxon>Deinococcaceae</taxon>
        <taxon>Deinococcus</taxon>
    </lineage>
</organism>
<dbReference type="AlphaFoldDB" id="Q9RTG6"/>
<reference evidence="3 4" key="1">
    <citation type="journal article" date="1999" name="Science">
        <title>Genome sequence of the radioresistant bacterium Deinococcus radiodurans R1.</title>
        <authorList>
            <person name="White O."/>
            <person name="Eisen J.A."/>
            <person name="Heidelberg J.F."/>
            <person name="Hickey E.K."/>
            <person name="Peterson J.D."/>
            <person name="Dodson R.J."/>
            <person name="Haft D.H."/>
            <person name="Gwinn M.L."/>
            <person name="Nelson W.C."/>
            <person name="Richardson D.L."/>
            <person name="Moffat K.S."/>
            <person name="Qin H."/>
            <person name="Jiang L."/>
            <person name="Pamphile W."/>
            <person name="Crosby M."/>
            <person name="Shen M."/>
            <person name="Vamathevan J.J."/>
            <person name="Lam P."/>
            <person name="McDonald L."/>
            <person name="Utterback T."/>
            <person name="Zalewski C."/>
            <person name="Makarova K.S."/>
            <person name="Aravind L."/>
            <person name="Daly M.J."/>
            <person name="Minton K.W."/>
            <person name="Fleischmann R.D."/>
            <person name="Ketchum K.A."/>
            <person name="Nelson K.E."/>
            <person name="Salzberg S."/>
            <person name="Smith H.O."/>
            <person name="Venter J.C."/>
            <person name="Fraser C.M."/>
        </authorList>
    </citation>
    <scope>NUCLEOTIDE SEQUENCE [LARGE SCALE GENOMIC DNA]</scope>
    <source>
        <strain evidence="4">ATCC 13939 / DSM 20539 / JCM 16871 / LMG 4051 / NBRC 15346 / NCIMB 9279 / R1 / VKM B-1422</strain>
    </source>
</reference>
<dbReference type="EMBL" id="AE000513">
    <property type="protein sequence ID" value="AAF11354.1"/>
    <property type="molecule type" value="Genomic_DNA"/>
</dbReference>
<keyword evidence="4" id="KW-1185">Reference proteome</keyword>
<feature type="compositionally biased region" description="Basic and acidic residues" evidence="1">
    <location>
        <begin position="1"/>
        <end position="10"/>
    </location>
</feature>
<evidence type="ECO:0000256" key="1">
    <source>
        <dbReference type="SAM" id="MobiDB-lite"/>
    </source>
</evidence>
<feature type="compositionally biased region" description="Pro residues" evidence="1">
    <location>
        <begin position="99"/>
        <end position="111"/>
    </location>
</feature>
<name>Q9RTG6_DEIRA</name>
<dbReference type="HOGENOM" id="CLU_147970_3_0_0"/>
<feature type="region of interest" description="Disordered" evidence="1">
    <location>
        <begin position="88"/>
        <end position="111"/>
    </location>
</feature>
<dbReference type="Pfam" id="PF04296">
    <property type="entry name" value="YlxR"/>
    <property type="match status" value="1"/>
</dbReference>
<dbReference type="InterPro" id="IPR037465">
    <property type="entry name" value="YlxR"/>
</dbReference>
<dbReference type="PATRIC" id="fig|243230.17.peg.2011"/>
<dbReference type="KEGG" id="dra:DR_1798"/>
<dbReference type="PaxDb" id="243230-DR_1798"/>
<protein>
    <recommendedName>
        <fullName evidence="2">YlxR domain-containing protein</fullName>
    </recommendedName>
</protein>
<sequence length="111" mass="12398">MSTPKAERRPGGPSMTGSIPERHTPERTCVACRRKRPQGELLRLTQQGEGWAIQQRQRTGRGVYVCADSPACWQEKPLRRAFRAQASAVSELLKTQTPEPQPSPPETPPRP</sequence>
<dbReference type="CDD" id="cd00279">
    <property type="entry name" value="YlxR"/>
    <property type="match status" value="1"/>
</dbReference>
<accession>Q9RTG6</accession>
<dbReference type="InParanoid" id="Q9RTG6"/>
<feature type="domain" description="YlxR" evidence="2">
    <location>
        <begin position="27"/>
        <end position="86"/>
    </location>
</feature>
<dbReference type="PANTHER" id="PTHR34215:SF1">
    <property type="entry name" value="YLXR DOMAIN-CONTAINING PROTEIN"/>
    <property type="match status" value="1"/>
</dbReference>
<dbReference type="STRING" id="243230.DR_1798"/>
<evidence type="ECO:0000259" key="2">
    <source>
        <dbReference type="Pfam" id="PF04296"/>
    </source>
</evidence>
<dbReference type="SUPFAM" id="SSF64376">
    <property type="entry name" value="YlxR-like"/>
    <property type="match status" value="1"/>
</dbReference>
<evidence type="ECO:0000313" key="4">
    <source>
        <dbReference type="Proteomes" id="UP000002524"/>
    </source>
</evidence>
<dbReference type="PIR" id="B75351">
    <property type="entry name" value="B75351"/>
</dbReference>
<feature type="region of interest" description="Disordered" evidence="1">
    <location>
        <begin position="1"/>
        <end position="32"/>
    </location>
</feature>
<dbReference type="eggNOG" id="COG2740">
    <property type="taxonomic scope" value="Bacteria"/>
</dbReference>
<dbReference type="InterPro" id="IPR007393">
    <property type="entry name" value="YlxR_dom"/>
</dbReference>
<dbReference type="OrthoDB" id="9813251at2"/>
<dbReference type="EnsemblBacteria" id="AAF11354">
    <property type="protein sequence ID" value="AAF11354"/>
    <property type="gene ID" value="DR_1798"/>
</dbReference>
<gene>
    <name evidence="3" type="ordered locus">DR_1798</name>
</gene>
<evidence type="ECO:0000313" key="3">
    <source>
        <dbReference type="EMBL" id="AAF11354.1"/>
    </source>
</evidence>
<dbReference type="PANTHER" id="PTHR34215">
    <property type="entry name" value="BLL0784 PROTEIN"/>
    <property type="match status" value="1"/>
</dbReference>